<comment type="similarity">
    <text evidence="1">Belongs to the PPR family. P subfamily.</text>
</comment>
<organism evidence="4 5">
    <name type="scientific">Abeliophyllum distichum</name>
    <dbReference type="NCBI Taxonomy" id="126358"/>
    <lineage>
        <taxon>Eukaryota</taxon>
        <taxon>Viridiplantae</taxon>
        <taxon>Streptophyta</taxon>
        <taxon>Embryophyta</taxon>
        <taxon>Tracheophyta</taxon>
        <taxon>Spermatophyta</taxon>
        <taxon>Magnoliopsida</taxon>
        <taxon>eudicotyledons</taxon>
        <taxon>Gunneridae</taxon>
        <taxon>Pentapetalae</taxon>
        <taxon>asterids</taxon>
        <taxon>lamiids</taxon>
        <taxon>Lamiales</taxon>
        <taxon>Oleaceae</taxon>
        <taxon>Forsythieae</taxon>
        <taxon>Abeliophyllum</taxon>
    </lineage>
</organism>
<feature type="repeat" description="PPR" evidence="3">
    <location>
        <begin position="429"/>
        <end position="463"/>
    </location>
</feature>
<evidence type="ECO:0000256" key="3">
    <source>
        <dbReference type="PROSITE-ProRule" id="PRU00708"/>
    </source>
</evidence>
<feature type="repeat" description="PPR" evidence="3">
    <location>
        <begin position="183"/>
        <end position="217"/>
    </location>
</feature>
<dbReference type="Pfam" id="PF01535">
    <property type="entry name" value="PPR"/>
    <property type="match status" value="6"/>
</dbReference>
<dbReference type="Pfam" id="PF13041">
    <property type="entry name" value="PPR_2"/>
    <property type="match status" value="1"/>
</dbReference>
<dbReference type="PANTHER" id="PTHR47939:SF13">
    <property type="entry name" value="OS03G0201400 PROTEIN"/>
    <property type="match status" value="1"/>
</dbReference>
<dbReference type="Pfam" id="PF12854">
    <property type="entry name" value="PPR_1"/>
    <property type="match status" value="1"/>
</dbReference>
<dbReference type="NCBIfam" id="TIGR00756">
    <property type="entry name" value="PPR"/>
    <property type="match status" value="5"/>
</dbReference>
<evidence type="ECO:0000313" key="4">
    <source>
        <dbReference type="EMBL" id="KAL2480272.1"/>
    </source>
</evidence>
<evidence type="ECO:0000256" key="2">
    <source>
        <dbReference type="ARBA" id="ARBA00022737"/>
    </source>
</evidence>
<dbReference type="InterPro" id="IPR011990">
    <property type="entry name" value="TPR-like_helical_dom_sf"/>
</dbReference>
<protein>
    <submittedName>
        <fullName evidence="4">Pentatricopeptide repeat-containing protein</fullName>
    </submittedName>
</protein>
<gene>
    <name evidence="4" type="ORF">Adt_33238</name>
</gene>
<reference evidence="5" key="1">
    <citation type="submission" date="2024-07" db="EMBL/GenBank/DDBJ databases">
        <title>Two chromosome-level genome assemblies of Korean endemic species Abeliophyllum distichum and Forsythia ovata (Oleaceae).</title>
        <authorList>
            <person name="Jang H."/>
        </authorList>
    </citation>
    <scope>NUCLEOTIDE SEQUENCE [LARGE SCALE GENOMIC DNA]</scope>
</reference>
<sequence>MITLRCARQSRATTTTTTTTRFLLLFSTTATTSIQPYPYYYSNPFFPSSSKPTTSLQRGAGSPSELQLNDVVSCFREWFMSRNNPLLDRIFETLRAHDESAADSALSRFNLHLSEALVLEVLNYEKRDVLSCLKFFDWAGRQPGFYHSRATFNAIFRILSKAKLMSLMLDFLQNYMKQRYVHKVRFYNTLVIGYAVAGKSEVALELFGRMRFQGVDLDAFAYHVLLNSLVEEGYFDVVEMVAKQIKVRAFQNEVTHSIMMKSFCKQNELERAENYLRGLVGDNGMGLSGIAVGIFVDALCKDNQFEKAALLIEEFHKMDLVSMEYAYSVWIRDLVKAGKLDGALEFLKDKQSVEGYVPDVFRYNTLICRLLKENRFEEVCDLLMEMKERGILPDDVTMNATLCFLCKAGMMDVAMDLYDSRAEFGLSVSCMAYNYLINTLVGDGTVDEAYRVLRNSMEQGYFPGKKTFSIISDALCREGKLEKMKELVLVALDQNIMPNDLTYDKFISALCKAKRVEDGYLVHGQLNRLNKVAARSTYVHLISGFNKLSRGDIAARLLIEMQEKGYHPRRKLYRDVICCLCQTDDAEKQVFRLLEMQLARLQPSSRIYNFFIDGAGHARKPELARQVYEMMTRSGLLPDLNSDILMLQSYLKSEKIADALNFFHDAYKRRNRRKLWQTMIVGLCKVNKPEQALQIFENMKANKLPSLESYEELVKLYCDHRQYYKVVELINDMIQIGRPISSFIGNVLLLHSLRTRKLYDAWAYLNHQQNLTPVSLTLGQLIGVFSGCIEVNQDIEDVEKLIQQSFPLDTYTYNMLLRRLSMKEMDCACKYLDRLHQKGYEPNRWTYDIIVHGFAKRGQIVEAKKWMEKMFSKGFDLTENTKKFI</sequence>
<keyword evidence="2" id="KW-0677">Repeat</keyword>
<proteinExistence type="inferred from homology"/>
<dbReference type="EMBL" id="JBFOLK010000010">
    <property type="protein sequence ID" value="KAL2480272.1"/>
    <property type="molecule type" value="Genomic_DNA"/>
</dbReference>
<dbReference type="PANTHER" id="PTHR47939">
    <property type="entry name" value="MEMBRANE-ASSOCIATED SALT-INDUCIBLE PROTEIN-LIKE"/>
    <property type="match status" value="1"/>
</dbReference>
<dbReference type="Proteomes" id="UP001604336">
    <property type="component" value="Unassembled WGS sequence"/>
</dbReference>
<evidence type="ECO:0000256" key="1">
    <source>
        <dbReference type="ARBA" id="ARBA00007626"/>
    </source>
</evidence>
<feature type="repeat" description="PPR" evidence="3">
    <location>
        <begin position="359"/>
        <end position="393"/>
    </location>
</feature>
<dbReference type="InterPro" id="IPR002885">
    <property type="entry name" value="PPR_rpt"/>
</dbReference>
<feature type="repeat" description="PPR" evidence="3">
    <location>
        <begin position="604"/>
        <end position="638"/>
    </location>
</feature>
<feature type="repeat" description="PPR" evidence="3">
    <location>
        <begin position="534"/>
        <end position="568"/>
    </location>
</feature>
<dbReference type="AlphaFoldDB" id="A0ABD1QVN8"/>
<evidence type="ECO:0000313" key="5">
    <source>
        <dbReference type="Proteomes" id="UP001604336"/>
    </source>
</evidence>
<feature type="repeat" description="PPR" evidence="3">
    <location>
        <begin position="672"/>
        <end position="706"/>
    </location>
</feature>
<feature type="repeat" description="PPR" evidence="3">
    <location>
        <begin position="843"/>
        <end position="877"/>
    </location>
</feature>
<comment type="caution">
    <text evidence="4">The sequence shown here is derived from an EMBL/GenBank/DDBJ whole genome shotgun (WGS) entry which is preliminary data.</text>
</comment>
<accession>A0ABD1QVN8</accession>
<dbReference type="Gene3D" id="1.25.40.10">
    <property type="entry name" value="Tetratricopeptide repeat domain"/>
    <property type="match status" value="7"/>
</dbReference>
<dbReference type="InterPro" id="IPR050667">
    <property type="entry name" value="PPR-containing_protein"/>
</dbReference>
<name>A0ABD1QVN8_9LAMI</name>
<dbReference type="PROSITE" id="PS51375">
    <property type="entry name" value="PPR"/>
    <property type="match status" value="7"/>
</dbReference>
<keyword evidence="5" id="KW-1185">Reference proteome</keyword>